<dbReference type="GO" id="GO:0016787">
    <property type="term" value="F:hydrolase activity"/>
    <property type="evidence" value="ECO:0007669"/>
    <property type="project" value="UniProtKB-UniRule"/>
</dbReference>
<dbReference type="Gene3D" id="3.60.21.10">
    <property type="match status" value="1"/>
</dbReference>
<keyword evidence="3" id="KW-0378">Hydrolase</keyword>
<dbReference type="KEGG" id="ttn:TTX_0437"/>
<dbReference type="InterPro" id="IPR041802">
    <property type="entry name" value="MPP_YfcE"/>
</dbReference>
<dbReference type="InterPro" id="IPR000979">
    <property type="entry name" value="Phosphodiesterase_MJ0936/Vps29"/>
</dbReference>
<dbReference type="Proteomes" id="UP000002654">
    <property type="component" value="Chromosome"/>
</dbReference>
<accession>G4RNG1</accession>
<evidence type="ECO:0000256" key="4">
    <source>
        <dbReference type="RuleBase" id="RU362039"/>
    </source>
</evidence>
<dbReference type="AlphaFoldDB" id="G4RNG1"/>
<dbReference type="Pfam" id="PF12850">
    <property type="entry name" value="Metallophos_2"/>
    <property type="match status" value="1"/>
</dbReference>
<dbReference type="eggNOG" id="arCOG01141">
    <property type="taxonomic scope" value="Archaea"/>
</dbReference>
<comment type="cofactor">
    <cofactor evidence="4">
        <name>a divalent metal cation</name>
        <dbReference type="ChEBI" id="CHEBI:60240"/>
    </cofactor>
</comment>
<protein>
    <recommendedName>
        <fullName evidence="4">Phosphoesterase</fullName>
        <ecNumber evidence="4">3.1.4.-</ecNumber>
    </recommendedName>
</protein>
<evidence type="ECO:0000256" key="1">
    <source>
        <dbReference type="ARBA" id="ARBA00008950"/>
    </source>
</evidence>
<dbReference type="EC" id="3.1.4.-" evidence="4"/>
<dbReference type="PROSITE" id="PS01269">
    <property type="entry name" value="UPF0025"/>
    <property type="match status" value="1"/>
</dbReference>
<dbReference type="GO" id="GO:0046872">
    <property type="term" value="F:metal ion binding"/>
    <property type="evidence" value="ECO:0007669"/>
    <property type="project" value="UniProtKB-KW"/>
</dbReference>
<gene>
    <name evidence="6" type="ordered locus">TTX_0437</name>
</gene>
<comment type="similarity">
    <text evidence="1 4">Belongs to the metallophosphoesterase superfamily. YfcE family.</text>
</comment>
<reference evidence="6 7" key="1">
    <citation type="journal article" date="2011" name="PLoS ONE">
        <title>The complete genome sequence of Thermoproteus tenax: a physiologically versatile member of the Crenarchaeota.</title>
        <authorList>
            <person name="Siebers B."/>
            <person name="Zaparty M."/>
            <person name="Raddatz G."/>
            <person name="Tjaden B."/>
            <person name="Albers S.V."/>
            <person name="Bell S.D."/>
            <person name="Blombach F."/>
            <person name="Kletzin A."/>
            <person name="Kyrpides N."/>
            <person name="Lanz C."/>
            <person name="Plagens A."/>
            <person name="Rampp M."/>
            <person name="Rosinus A."/>
            <person name="von Jan M."/>
            <person name="Makarova K.S."/>
            <person name="Klenk H.P."/>
            <person name="Schuster S.C."/>
            <person name="Hensel R."/>
        </authorList>
    </citation>
    <scope>NUCLEOTIDE SEQUENCE [LARGE SCALE GENOMIC DNA]</scope>
    <source>
        <strain evidence="7">ATCC 35583 / DSM 2078 / JCM 9277 / NBRC 100435 / Kra 1</strain>
    </source>
</reference>
<evidence type="ECO:0000259" key="5">
    <source>
        <dbReference type="Pfam" id="PF12850"/>
    </source>
</evidence>
<dbReference type="InterPro" id="IPR020935">
    <property type="entry name" value="PdiEstase_YfcE_CS"/>
</dbReference>
<dbReference type="NCBIfam" id="TIGR00040">
    <property type="entry name" value="yfcE"/>
    <property type="match status" value="1"/>
</dbReference>
<dbReference type="PANTHER" id="PTHR43165:SF1">
    <property type="entry name" value="PHOSPHODIESTERASE MJ0936"/>
    <property type="match status" value="1"/>
</dbReference>
<evidence type="ECO:0000313" key="6">
    <source>
        <dbReference type="EMBL" id="CCC81105.1"/>
    </source>
</evidence>
<dbReference type="SUPFAM" id="SSF56300">
    <property type="entry name" value="Metallo-dependent phosphatases"/>
    <property type="match status" value="1"/>
</dbReference>
<dbReference type="EMBL" id="FN869859">
    <property type="protein sequence ID" value="CCC81105.1"/>
    <property type="molecule type" value="Genomic_DNA"/>
</dbReference>
<evidence type="ECO:0000256" key="3">
    <source>
        <dbReference type="ARBA" id="ARBA00022801"/>
    </source>
</evidence>
<dbReference type="InterPro" id="IPR029052">
    <property type="entry name" value="Metallo-depent_PP-like"/>
</dbReference>
<proteinExistence type="inferred from homology"/>
<feature type="domain" description="Calcineurin-like phosphoesterase" evidence="5">
    <location>
        <begin position="16"/>
        <end position="171"/>
    </location>
</feature>
<organism evidence="6 7">
    <name type="scientific">Thermoproteus tenax (strain ATCC 35583 / DSM 2078 / JCM 9277 / NBRC 100435 / Kra 1)</name>
    <dbReference type="NCBI Taxonomy" id="768679"/>
    <lineage>
        <taxon>Archaea</taxon>
        <taxon>Thermoproteota</taxon>
        <taxon>Thermoprotei</taxon>
        <taxon>Thermoproteales</taxon>
        <taxon>Thermoproteaceae</taxon>
        <taxon>Thermoproteus</taxon>
    </lineage>
</organism>
<dbReference type="InterPro" id="IPR024654">
    <property type="entry name" value="Calcineurin-like_PHP_lpxH"/>
</dbReference>
<name>G4RNG1_THETK</name>
<dbReference type="STRING" id="768679.TTX_0437"/>
<dbReference type="PANTHER" id="PTHR43165">
    <property type="entry name" value="METALLOPHOSPHOESTERASE"/>
    <property type="match status" value="1"/>
</dbReference>
<dbReference type="PaxDb" id="768679-TTX_0437"/>
<keyword evidence="2 4" id="KW-0479">Metal-binding</keyword>
<dbReference type="HOGENOM" id="CLU_063749_4_0_2"/>
<dbReference type="CDD" id="cd00841">
    <property type="entry name" value="MPP_YfcE"/>
    <property type="match status" value="1"/>
</dbReference>
<sequence>MALELYMEFSRLSVYIGVISDTHDDARAVRAAGEAFRRAGVAAVVHAGDWTSPFSMLKLRRALGEGVPIYTVFGNNDGDRYTAAKRAADAGVEVLGEAGIIVLGGRKIGVYHGTALLLVEAMAKSGMFDVVIYGHTHRVDIRRVNGTLVVNPGEACGCAEEKKTAALLNLNTLEVELLDL</sequence>
<keyword evidence="7" id="KW-1185">Reference proteome</keyword>
<evidence type="ECO:0000256" key="2">
    <source>
        <dbReference type="ARBA" id="ARBA00022723"/>
    </source>
</evidence>
<evidence type="ECO:0000313" key="7">
    <source>
        <dbReference type="Proteomes" id="UP000002654"/>
    </source>
</evidence>
<dbReference type="PATRIC" id="fig|768679.9.peg.454"/>
<dbReference type="InterPro" id="IPR053193">
    <property type="entry name" value="MetalloPDE_YfcE-like"/>
</dbReference>